<keyword evidence="1" id="KW-0472">Membrane</keyword>
<evidence type="ECO:0000313" key="5">
    <source>
        <dbReference type="Proteomes" id="UP001211866"/>
    </source>
</evidence>
<keyword evidence="1" id="KW-1133">Transmembrane helix</keyword>
<dbReference type="Pfam" id="PF12365">
    <property type="entry name" value="DUF3649"/>
    <property type="match status" value="1"/>
</dbReference>
<dbReference type="RefSeq" id="WP_009461049.1">
    <property type="nucleotide sequence ID" value="NZ_CAXOJJ010000020.1"/>
</dbReference>
<keyword evidence="5" id="KW-1185">Reference proteome</keyword>
<dbReference type="InterPro" id="IPR022109">
    <property type="entry name" value="DUF3649"/>
</dbReference>
<evidence type="ECO:0000313" key="4">
    <source>
        <dbReference type="Proteomes" id="UP000245216"/>
    </source>
</evidence>
<name>A0A0A2N546_ALCFA</name>
<feature type="transmembrane region" description="Helical" evidence="1">
    <location>
        <begin position="12"/>
        <end position="38"/>
    </location>
</feature>
<keyword evidence="1" id="KW-0812">Transmembrane</keyword>
<dbReference type="Proteomes" id="UP000245216">
    <property type="component" value="Unassembled WGS sequence"/>
</dbReference>
<proteinExistence type="predicted"/>
<evidence type="ECO:0000313" key="2">
    <source>
        <dbReference type="EMBL" id="PWE13114.1"/>
    </source>
</evidence>
<evidence type="ECO:0000256" key="1">
    <source>
        <dbReference type="SAM" id="Phobius"/>
    </source>
</evidence>
<reference evidence="2 4" key="2">
    <citation type="submission" date="2018-05" db="EMBL/GenBank/DDBJ databases">
        <authorList>
            <person name="Lanie J.A."/>
            <person name="Ng W.-L."/>
            <person name="Kazmierczak K.M."/>
            <person name="Andrzejewski T.M."/>
            <person name="Davidsen T.M."/>
            <person name="Wayne K.J."/>
            <person name="Tettelin H."/>
            <person name="Glass J.I."/>
            <person name="Rusch D."/>
            <person name="Podicherti R."/>
            <person name="Tsui H.-C.T."/>
            <person name="Winkler M.E."/>
        </authorList>
    </citation>
    <scope>NUCLEOTIDE SEQUENCE [LARGE SCALE GENOMIC DNA]</scope>
    <source>
        <strain evidence="2 4">YBY</strain>
    </source>
</reference>
<dbReference type="STRING" id="511.UZ73_15940"/>
<protein>
    <submittedName>
        <fullName evidence="2">DUF3649 domain-containing protein</fullName>
    </submittedName>
</protein>
<dbReference type="EMBL" id="CP096916">
    <property type="protein sequence ID" value="WBM39594.1"/>
    <property type="molecule type" value="Genomic_DNA"/>
</dbReference>
<organism evidence="2 4">
    <name type="scientific">Alcaligenes faecalis</name>
    <dbReference type="NCBI Taxonomy" id="511"/>
    <lineage>
        <taxon>Bacteria</taxon>
        <taxon>Pseudomonadati</taxon>
        <taxon>Pseudomonadota</taxon>
        <taxon>Betaproteobacteria</taxon>
        <taxon>Burkholderiales</taxon>
        <taxon>Alcaligenaceae</taxon>
        <taxon>Alcaligenes</taxon>
    </lineage>
</organism>
<evidence type="ECO:0000313" key="3">
    <source>
        <dbReference type="EMBL" id="WBM39594.1"/>
    </source>
</evidence>
<reference evidence="2 4" key="1">
    <citation type="submission" date="2018-05" db="EMBL/GenBank/DDBJ databases">
        <title>Genome Sequence of an Efficient Indole-Degrading Bacterium, Alcaligenes sp.YBY.</title>
        <authorList>
            <person name="Yang B."/>
        </authorList>
    </citation>
    <scope>NUCLEOTIDE SEQUENCE [LARGE SCALE GENOMIC DNA]</scope>
    <source>
        <strain evidence="2 4">YBY</strain>
    </source>
</reference>
<dbReference type="eggNOG" id="ENOG5033AQ3">
    <property type="taxonomic scope" value="Bacteria"/>
</dbReference>
<feature type="transmembrane region" description="Helical" evidence="1">
    <location>
        <begin position="77"/>
        <end position="97"/>
    </location>
</feature>
<accession>A0A0A2N546</accession>
<dbReference type="EMBL" id="QEXO01000004">
    <property type="protein sequence ID" value="PWE13114.1"/>
    <property type="molecule type" value="Genomic_DNA"/>
</dbReference>
<sequence length="98" mass="10376">MSGLTSRYRLQVLSRIVAATVGGYALAAAATVLLTVLWPLPRAQAVLAANMLSFVWYTIAVMWVFSTKSATRAWVGMVLPTALIAVLSAVLMPAGVLP</sequence>
<feature type="transmembrane region" description="Helical" evidence="1">
    <location>
        <begin position="44"/>
        <end position="65"/>
    </location>
</feature>
<gene>
    <name evidence="2" type="ORF">DF183_14880</name>
    <name evidence="3" type="ORF">M2J83_07245</name>
</gene>
<dbReference type="AlphaFoldDB" id="A0A0A2N546"/>
<dbReference type="Proteomes" id="UP001211866">
    <property type="component" value="Chromosome"/>
</dbReference>
<reference evidence="3 5" key="3">
    <citation type="submission" date="2022-05" db="EMBL/GenBank/DDBJ databases">
        <title>Complete sequence of strain NY11312.</title>
        <authorList>
            <person name="Zhou D."/>
        </authorList>
    </citation>
    <scope>NUCLEOTIDE SEQUENCE [LARGE SCALE GENOMIC DNA]</scope>
    <source>
        <strain evidence="3 5">NY11312</strain>
    </source>
</reference>